<dbReference type="PIRSF" id="PIRSF006324">
    <property type="entry name" value="LeuE"/>
    <property type="match status" value="1"/>
</dbReference>
<keyword evidence="8" id="KW-1185">Reference proteome</keyword>
<keyword evidence="3 6" id="KW-0812">Transmembrane</keyword>
<keyword evidence="2" id="KW-1003">Cell membrane</keyword>
<evidence type="ECO:0000313" key="7">
    <source>
        <dbReference type="EMBL" id="PSJ47478.1"/>
    </source>
</evidence>
<dbReference type="RefSeq" id="WP_106727891.1">
    <property type="nucleotide sequence ID" value="NZ_PXYG01000001.1"/>
</dbReference>
<dbReference type="Pfam" id="PF01810">
    <property type="entry name" value="LysE"/>
    <property type="match status" value="1"/>
</dbReference>
<dbReference type="OrthoDB" id="9804822at2"/>
<keyword evidence="4 6" id="KW-1133">Transmembrane helix</keyword>
<gene>
    <name evidence="7" type="ORF">C7H85_01185</name>
</gene>
<name>A0A2P7RB61_9GAMM</name>
<dbReference type="GO" id="GO:0015171">
    <property type="term" value="F:amino acid transmembrane transporter activity"/>
    <property type="evidence" value="ECO:0007669"/>
    <property type="project" value="TreeGrafter"/>
</dbReference>
<keyword evidence="5 6" id="KW-0472">Membrane</keyword>
<dbReference type="Proteomes" id="UP000240243">
    <property type="component" value="Unassembled WGS sequence"/>
</dbReference>
<feature type="transmembrane region" description="Helical" evidence="6">
    <location>
        <begin position="6"/>
        <end position="26"/>
    </location>
</feature>
<dbReference type="GO" id="GO:0005886">
    <property type="term" value="C:plasma membrane"/>
    <property type="evidence" value="ECO:0007669"/>
    <property type="project" value="UniProtKB-SubCell"/>
</dbReference>
<reference evidence="7 8" key="1">
    <citation type="submission" date="2018-03" db="EMBL/GenBank/DDBJ databases">
        <title>The draft genome of Zobellella sp. 59N8.</title>
        <authorList>
            <person name="Liu L."/>
            <person name="Li L."/>
            <person name="Zhang X."/>
            <person name="Liang L."/>
            <person name="Wang T."/>
        </authorList>
    </citation>
    <scope>NUCLEOTIDE SEQUENCE [LARGE SCALE GENOMIC DNA]</scope>
    <source>
        <strain evidence="7 8">59N8</strain>
    </source>
</reference>
<evidence type="ECO:0000256" key="3">
    <source>
        <dbReference type="ARBA" id="ARBA00022692"/>
    </source>
</evidence>
<evidence type="ECO:0000256" key="6">
    <source>
        <dbReference type="SAM" id="Phobius"/>
    </source>
</evidence>
<evidence type="ECO:0000256" key="1">
    <source>
        <dbReference type="ARBA" id="ARBA00004651"/>
    </source>
</evidence>
<dbReference type="PANTHER" id="PTHR30086">
    <property type="entry name" value="ARGININE EXPORTER PROTEIN ARGO"/>
    <property type="match status" value="1"/>
</dbReference>
<protein>
    <submittedName>
        <fullName evidence="7">Lysine transporter LysE</fullName>
    </submittedName>
</protein>
<dbReference type="InterPro" id="IPR001123">
    <property type="entry name" value="LeuE-type"/>
</dbReference>
<evidence type="ECO:0000313" key="8">
    <source>
        <dbReference type="Proteomes" id="UP000240243"/>
    </source>
</evidence>
<proteinExistence type="predicted"/>
<accession>A0A2P7RB61</accession>
<dbReference type="AlphaFoldDB" id="A0A2P7RB61"/>
<organism evidence="7 8">
    <name type="scientific">Zobellella endophytica</name>
    <dbReference type="NCBI Taxonomy" id="2116700"/>
    <lineage>
        <taxon>Bacteria</taxon>
        <taxon>Pseudomonadati</taxon>
        <taxon>Pseudomonadota</taxon>
        <taxon>Gammaproteobacteria</taxon>
        <taxon>Aeromonadales</taxon>
        <taxon>Aeromonadaceae</taxon>
        <taxon>Zobellella</taxon>
    </lineage>
</organism>
<evidence type="ECO:0000256" key="4">
    <source>
        <dbReference type="ARBA" id="ARBA00022989"/>
    </source>
</evidence>
<evidence type="ECO:0000256" key="5">
    <source>
        <dbReference type="ARBA" id="ARBA00023136"/>
    </source>
</evidence>
<dbReference type="EMBL" id="PXYG01000001">
    <property type="protein sequence ID" value="PSJ47478.1"/>
    <property type="molecule type" value="Genomic_DNA"/>
</dbReference>
<feature type="transmembrane region" description="Helical" evidence="6">
    <location>
        <begin position="67"/>
        <end position="86"/>
    </location>
</feature>
<feature type="transmembrane region" description="Helical" evidence="6">
    <location>
        <begin position="106"/>
        <end position="130"/>
    </location>
</feature>
<evidence type="ECO:0000256" key="2">
    <source>
        <dbReference type="ARBA" id="ARBA00022475"/>
    </source>
</evidence>
<sequence>MDNYVIYVGVAIATILLPGPAVMLTINNSIQRGLFKSLAGIFGIALAILLVAIISATSLGIILASSAMAFTAVKMIGAVYLIYLGIKMWRTKEVNHARSNHQKVSFLKCFTEGFLVSISNPKAVIFFMSIFPQFINLSQEYRPQFILLSVTFSMLVIVIHTVYALFSSFAKSKLSSTRGNVLLNKVSGGVFVGFGIGLATSSR</sequence>
<dbReference type="PANTHER" id="PTHR30086:SF20">
    <property type="entry name" value="ARGININE EXPORTER PROTEIN ARGO-RELATED"/>
    <property type="match status" value="1"/>
</dbReference>
<comment type="caution">
    <text evidence="7">The sequence shown here is derived from an EMBL/GenBank/DDBJ whole genome shotgun (WGS) entry which is preliminary data.</text>
</comment>
<feature type="transmembrane region" description="Helical" evidence="6">
    <location>
        <begin position="38"/>
        <end position="61"/>
    </location>
</feature>
<feature type="transmembrane region" description="Helical" evidence="6">
    <location>
        <begin position="145"/>
        <end position="170"/>
    </location>
</feature>
<comment type="subcellular location">
    <subcellularLocation>
        <location evidence="1">Cell membrane</location>
        <topology evidence="1">Multi-pass membrane protein</topology>
    </subcellularLocation>
</comment>
<feature type="transmembrane region" description="Helical" evidence="6">
    <location>
        <begin position="182"/>
        <end position="200"/>
    </location>
</feature>